<keyword evidence="1" id="KW-0732">Signal</keyword>
<dbReference type="InterPro" id="IPR032293">
    <property type="entry name" value="DUF4840"/>
</dbReference>
<dbReference type="OrthoDB" id="1082869at2"/>
<feature type="chain" id="PRO_5010267353" description="Lipoprotein" evidence="1">
    <location>
        <begin position="23"/>
        <end position="203"/>
    </location>
</feature>
<dbReference type="EMBL" id="FNRF01000007">
    <property type="protein sequence ID" value="SEA92487.1"/>
    <property type="molecule type" value="Genomic_DNA"/>
</dbReference>
<evidence type="ECO:0008006" key="4">
    <source>
        <dbReference type="Google" id="ProtNLM"/>
    </source>
</evidence>
<sequence length="203" mass="22482">MKALRIFSVACCMAAVCLTSCISDDSSEVKNLTPSEIASCLNAVRGTHNGKVYYSAPTQKDVNNVDSVELSWSILTDSTMTIHDFPARLLAHNIDSVSTQGKELRAALQAAPDQDIDCYIGFIKISPVYWLINPKAPKFTVKLSDGEHKVQVAFYSTNSYSSGIYNASTKEFSMEIIEGAIYMDDKLTSYLSKNTPFVFYRNK</sequence>
<dbReference type="RefSeq" id="WP_074762305.1">
    <property type="nucleotide sequence ID" value="NZ_FNRF01000007.1"/>
</dbReference>
<organism evidence="2 3">
    <name type="scientific">Xylanibacter ruminicola</name>
    <name type="common">Prevotella ruminicola</name>
    <dbReference type="NCBI Taxonomy" id="839"/>
    <lineage>
        <taxon>Bacteria</taxon>
        <taxon>Pseudomonadati</taxon>
        <taxon>Bacteroidota</taxon>
        <taxon>Bacteroidia</taxon>
        <taxon>Bacteroidales</taxon>
        <taxon>Prevotellaceae</taxon>
        <taxon>Xylanibacter</taxon>
    </lineage>
</organism>
<reference evidence="2 3" key="1">
    <citation type="submission" date="2016-10" db="EMBL/GenBank/DDBJ databases">
        <authorList>
            <person name="de Groot N.N."/>
        </authorList>
    </citation>
    <scope>NUCLEOTIDE SEQUENCE [LARGE SCALE GENOMIC DNA]</scope>
    <source>
        <strain evidence="2 3">D31d</strain>
    </source>
</reference>
<dbReference type="Proteomes" id="UP000182257">
    <property type="component" value="Unassembled WGS sequence"/>
</dbReference>
<evidence type="ECO:0000256" key="1">
    <source>
        <dbReference type="SAM" id="SignalP"/>
    </source>
</evidence>
<dbReference type="AlphaFoldDB" id="A0A1H4F6F3"/>
<protein>
    <recommendedName>
        <fullName evidence="4">Lipoprotein</fullName>
    </recommendedName>
</protein>
<dbReference type="Pfam" id="PF16128">
    <property type="entry name" value="DUF4840"/>
    <property type="match status" value="1"/>
</dbReference>
<evidence type="ECO:0000313" key="2">
    <source>
        <dbReference type="EMBL" id="SEA92487.1"/>
    </source>
</evidence>
<name>A0A1H4F6F3_XYLRU</name>
<gene>
    <name evidence="2" type="ORF">SAMN05216462_3138</name>
</gene>
<proteinExistence type="predicted"/>
<feature type="signal peptide" evidence="1">
    <location>
        <begin position="1"/>
        <end position="22"/>
    </location>
</feature>
<evidence type="ECO:0000313" key="3">
    <source>
        <dbReference type="Proteomes" id="UP000182257"/>
    </source>
</evidence>
<accession>A0A1H4F6F3</accession>